<feature type="region of interest" description="Disordered" evidence="1">
    <location>
        <begin position="1"/>
        <end position="21"/>
    </location>
</feature>
<dbReference type="PANTHER" id="PTHR39607">
    <property type="entry name" value="XANTHOCILLIN BIOSYNTHESIS CLUSTER TRANSCRIPTION FACTOR XANC-RELATED"/>
    <property type="match status" value="1"/>
</dbReference>
<dbReference type="InterPro" id="IPR052635">
    <property type="entry name" value="Sec_Metab_Biosynth_Reg"/>
</dbReference>
<reference evidence="3 4" key="1">
    <citation type="journal article" date="2003" name="Nature">
        <title>The genome sequence of the filamentous fungus Neurospora crassa.</title>
        <authorList>
            <person name="Galagan J.E."/>
            <person name="Calvo S.E."/>
            <person name="Borkovich K.A."/>
            <person name="Selker E.U."/>
            <person name="Read N.D."/>
            <person name="Jaffe D."/>
            <person name="FitzHugh W."/>
            <person name="Ma L.J."/>
            <person name="Smirnov S."/>
            <person name="Purcell S."/>
            <person name="Rehman B."/>
            <person name="Elkins T."/>
            <person name="Engels R."/>
            <person name="Wang S."/>
            <person name="Nielsen C.B."/>
            <person name="Butler J."/>
            <person name="Endrizzi M."/>
            <person name="Qui D."/>
            <person name="Ianakiev P."/>
            <person name="Bell-Pedersen D."/>
            <person name="Nelson M.A."/>
            <person name="Werner-Washburne M."/>
            <person name="Selitrennikoff C.P."/>
            <person name="Kinsey J.A."/>
            <person name="Braun E.L."/>
            <person name="Zelter A."/>
            <person name="Schulte U."/>
            <person name="Kothe G.O."/>
            <person name="Jedd G."/>
            <person name="Mewes W."/>
            <person name="Staben C."/>
            <person name="Marcotte E."/>
            <person name="Greenberg D."/>
            <person name="Roy A."/>
            <person name="Foley K."/>
            <person name="Naylor J."/>
            <person name="Stange-Thomann N."/>
            <person name="Barrett R."/>
            <person name="Gnerre S."/>
            <person name="Kamal M."/>
            <person name="Kamvysselis M."/>
            <person name="Mauceli E."/>
            <person name="Bielke C."/>
            <person name="Rudd S."/>
            <person name="Frishman D."/>
            <person name="Krystofova S."/>
            <person name="Rasmussen C."/>
            <person name="Metzenberg R.L."/>
            <person name="Perkins D.D."/>
            <person name="Kroken S."/>
            <person name="Cogoni C."/>
            <person name="Macino G."/>
            <person name="Catcheside D."/>
            <person name="Li W."/>
            <person name="Pratt R.J."/>
            <person name="Osmani S.A."/>
            <person name="DeSouza C.P."/>
            <person name="Glass L."/>
            <person name="Orbach M.J."/>
            <person name="Berglund J.A."/>
            <person name="Voelker R."/>
            <person name="Yarden O."/>
            <person name="Plamann M."/>
            <person name="Seiler S."/>
            <person name="Dunlap J."/>
            <person name="Radford A."/>
            <person name="Aramayo R."/>
            <person name="Natvig D.O."/>
            <person name="Alex L.A."/>
            <person name="Mannhaupt G."/>
            <person name="Ebbole D.J."/>
            <person name="Freitag M."/>
            <person name="Paulsen I."/>
            <person name="Sachs M.S."/>
            <person name="Lander E.S."/>
            <person name="Nusbaum C."/>
            <person name="Birren B."/>
        </authorList>
    </citation>
    <scope>NUCLEOTIDE SEQUENCE [LARGE SCALE GENOMIC DNA]</scope>
    <source>
        <strain evidence="4">ATCC 24698 / 74-OR23-1A / CBS 708.71 / DSM 1257 / FGSC 987</strain>
    </source>
</reference>
<dbReference type="GeneID" id="3877762"/>
<dbReference type="VEuPathDB" id="FungiDB:NCU01074"/>
<name>V5IM74_NEUCR</name>
<dbReference type="GO" id="GO:0003700">
    <property type="term" value="F:DNA-binding transcription factor activity"/>
    <property type="evidence" value="ECO:0007669"/>
    <property type="project" value="InterPro"/>
</dbReference>
<evidence type="ECO:0000259" key="2">
    <source>
        <dbReference type="PROSITE" id="PS00036"/>
    </source>
</evidence>
<dbReference type="EMBL" id="CM002240">
    <property type="protein sequence ID" value="ESA42495.1"/>
    <property type="molecule type" value="Genomic_DNA"/>
</dbReference>
<sequence>MSSSKPSAHPYSLPDLTQTKLSVEDDWTKVKDRKEKKRIQNRVAQRTYRYRMKARLGELQQKLEYHERNKATLTYGDAPGVGDSENTSRSPSVQLPTPTYTTDNSPSPRANELMVFNDIHLPNYHSPHVFHTDASQLFDLSPITTPLTSQPSGVFTVEQSNITDSGYSSAVVHEYLRLHMQPFDTQHRAADGQTNNYAIDGSAHGNDPFFHDSPDIDPLLFSTERHDTMTAGFTEEGENKVLNWKAQPPPLVMSNPGQAGALTSPVTQDLPEMKKTRTSNRTACRTTSAEVNQKAPRQQQQHQPASLPTKRPTLDERMESVMERVETEGFDNFDSLATLYYKAKFGDSSSLAVEQRLSRTRRLPKLFADVFSAAQQEWGAREQRPLFDEILRMSEGMLIGEARGVHSTLHASIGGLARSAAKDHETGKSAVSGLKRLMEDNLSNLWALVTALATENRAVRQRDRSNTVLATILVLQCSGQLPKQSLMALLDACL</sequence>
<feature type="region of interest" description="Disordered" evidence="1">
    <location>
        <begin position="74"/>
        <end position="108"/>
    </location>
</feature>
<gene>
    <name evidence="3" type="ORF">NCU01074</name>
</gene>
<feature type="compositionally biased region" description="Polar residues" evidence="1">
    <location>
        <begin position="279"/>
        <end position="297"/>
    </location>
</feature>
<dbReference type="InterPro" id="IPR004827">
    <property type="entry name" value="bZIP"/>
</dbReference>
<proteinExistence type="predicted"/>
<dbReference type="InterPro" id="IPR046347">
    <property type="entry name" value="bZIP_sf"/>
</dbReference>
<dbReference type="PROSITE" id="PS00036">
    <property type="entry name" value="BZIP_BASIC"/>
    <property type="match status" value="1"/>
</dbReference>
<feature type="compositionally biased region" description="Polar residues" evidence="1">
    <location>
        <begin position="84"/>
        <end position="108"/>
    </location>
</feature>
<evidence type="ECO:0000256" key="1">
    <source>
        <dbReference type="SAM" id="MobiDB-lite"/>
    </source>
</evidence>
<protein>
    <recommendedName>
        <fullName evidence="2">BZIP domain-containing protein</fullName>
    </recommendedName>
</protein>
<accession>V5IM74</accession>
<evidence type="ECO:0000313" key="3">
    <source>
        <dbReference type="EMBL" id="ESA42495.1"/>
    </source>
</evidence>
<feature type="region of interest" description="Disordered" evidence="1">
    <location>
        <begin position="249"/>
        <end position="313"/>
    </location>
</feature>
<dbReference type="OrthoDB" id="194358at2759"/>
<dbReference type="RefSeq" id="XP_011394461.1">
    <property type="nucleotide sequence ID" value="XM_011396159.1"/>
</dbReference>
<feature type="domain" description="BZIP" evidence="2">
    <location>
        <begin position="36"/>
        <end position="51"/>
    </location>
</feature>
<dbReference type="CDD" id="cd14688">
    <property type="entry name" value="bZIP_YAP"/>
    <property type="match status" value="1"/>
</dbReference>
<dbReference type="PANTHER" id="PTHR39607:SF1">
    <property type="entry name" value="B-ZIP TRANSCRIPTION FACTOR (EUROFUNG)"/>
    <property type="match status" value="1"/>
</dbReference>
<dbReference type="Gene3D" id="1.20.5.170">
    <property type="match status" value="1"/>
</dbReference>
<dbReference type="SMR" id="V5IM74"/>
<dbReference type="Proteomes" id="UP000001805">
    <property type="component" value="Chromosome 2, Linkage Group V"/>
</dbReference>
<organism evidence="3 4">
    <name type="scientific">Neurospora crassa (strain ATCC 24698 / 74-OR23-1A / CBS 708.71 / DSM 1257 / FGSC 987)</name>
    <dbReference type="NCBI Taxonomy" id="367110"/>
    <lineage>
        <taxon>Eukaryota</taxon>
        <taxon>Fungi</taxon>
        <taxon>Dikarya</taxon>
        <taxon>Ascomycota</taxon>
        <taxon>Pezizomycotina</taxon>
        <taxon>Sordariomycetes</taxon>
        <taxon>Sordariomycetidae</taxon>
        <taxon>Sordariales</taxon>
        <taxon>Sordariaceae</taxon>
        <taxon>Neurospora</taxon>
    </lineage>
</organism>
<keyword evidence="4" id="KW-1185">Reference proteome</keyword>
<evidence type="ECO:0000313" key="4">
    <source>
        <dbReference type="Proteomes" id="UP000001805"/>
    </source>
</evidence>
<dbReference type="AlphaFoldDB" id="V5IM74"/>
<dbReference type="KEGG" id="ncr:NCU01074"/>
<dbReference type="SUPFAM" id="SSF57959">
    <property type="entry name" value="Leucine zipper domain"/>
    <property type="match status" value="1"/>
</dbReference>